<protein>
    <recommendedName>
        <fullName evidence="1">Transposase IS801/IS1294 domain-containing protein</fullName>
    </recommendedName>
</protein>
<dbReference type="AlphaFoldDB" id="A0A964RPP2"/>
<organism evidence="2 3">
    <name type="scientific">Clostridium chromiireducens</name>
    <dbReference type="NCBI Taxonomy" id="225345"/>
    <lineage>
        <taxon>Bacteria</taxon>
        <taxon>Bacillati</taxon>
        <taxon>Bacillota</taxon>
        <taxon>Clostridia</taxon>
        <taxon>Eubacteriales</taxon>
        <taxon>Clostridiaceae</taxon>
        <taxon>Clostridium</taxon>
    </lineage>
</organism>
<dbReference type="Pfam" id="PF04986">
    <property type="entry name" value="Y2_Tnp"/>
    <property type="match status" value="1"/>
</dbReference>
<feature type="non-terminal residue" evidence="2">
    <location>
        <position position="108"/>
    </location>
</feature>
<feature type="domain" description="Transposase IS801/IS1294" evidence="1">
    <location>
        <begin position="24"/>
        <end position="108"/>
    </location>
</feature>
<dbReference type="Proteomes" id="UP000656077">
    <property type="component" value="Unassembled WGS sequence"/>
</dbReference>
<dbReference type="GO" id="GO:0006313">
    <property type="term" value="P:DNA transposition"/>
    <property type="evidence" value="ECO:0007669"/>
    <property type="project" value="InterPro"/>
</dbReference>
<evidence type="ECO:0000259" key="1">
    <source>
        <dbReference type="Pfam" id="PF04986"/>
    </source>
</evidence>
<dbReference type="GO" id="GO:0003677">
    <property type="term" value="F:DNA binding"/>
    <property type="evidence" value="ECO:0007669"/>
    <property type="project" value="InterPro"/>
</dbReference>
<accession>A0A964RPP2</accession>
<name>A0A964RPP2_9CLOT</name>
<dbReference type="GO" id="GO:0004803">
    <property type="term" value="F:transposase activity"/>
    <property type="evidence" value="ECO:0007669"/>
    <property type="project" value="InterPro"/>
</dbReference>
<reference evidence="2" key="1">
    <citation type="submission" date="2019-12" db="EMBL/GenBank/DDBJ databases">
        <title>Microbes associate with the intestines of laboratory mice.</title>
        <authorList>
            <person name="Navarre W."/>
            <person name="Wong E."/>
        </authorList>
    </citation>
    <scope>NUCLEOTIDE SEQUENCE</scope>
    <source>
        <strain evidence="2">NM79_F5</strain>
    </source>
</reference>
<evidence type="ECO:0000313" key="2">
    <source>
        <dbReference type="EMBL" id="MVX65538.1"/>
    </source>
</evidence>
<dbReference type="EMBL" id="WSRQ01000034">
    <property type="protein sequence ID" value="MVX65538.1"/>
    <property type="molecule type" value="Genomic_DNA"/>
</dbReference>
<gene>
    <name evidence="2" type="ORF">GKZ28_17795</name>
</gene>
<dbReference type="InterPro" id="IPR007069">
    <property type="entry name" value="Transposase_32"/>
</dbReference>
<comment type="caution">
    <text evidence="2">The sequence shown here is derived from an EMBL/GenBank/DDBJ whole genome shotgun (WGS) entry which is preliminary data.</text>
</comment>
<evidence type="ECO:0000313" key="3">
    <source>
        <dbReference type="Proteomes" id="UP000656077"/>
    </source>
</evidence>
<proteinExistence type="predicted"/>
<sequence>MFFLKELHFSHFTRLLQGVIKCIKKSKKKFFIPVKVLSRKFRGKFLYHLNELYLKNKLKFPRNISELSVRNIFNSFKDDLYKKEWIVYSKAPFSSAEYVLQYLGRYTH</sequence>